<dbReference type="EMBL" id="MGEH01000004">
    <property type="protein sequence ID" value="OGL79645.1"/>
    <property type="molecule type" value="Genomic_DNA"/>
</dbReference>
<proteinExistence type="predicted"/>
<gene>
    <name evidence="2" type="ORF">A3E39_00805</name>
</gene>
<evidence type="ECO:0000313" key="3">
    <source>
        <dbReference type="Proteomes" id="UP000176603"/>
    </source>
</evidence>
<evidence type="ECO:0000313" key="2">
    <source>
        <dbReference type="EMBL" id="OGL79645.1"/>
    </source>
</evidence>
<accession>A0A1F7UN27</accession>
<name>A0A1F7UN27_9BACT</name>
<evidence type="ECO:0000256" key="1">
    <source>
        <dbReference type="SAM" id="MobiDB-lite"/>
    </source>
</evidence>
<dbReference type="PANTHER" id="PTHR31513:SF2">
    <property type="entry name" value="MRAZ"/>
    <property type="match status" value="1"/>
</dbReference>
<dbReference type="Gene3D" id="2.60.40.10">
    <property type="entry name" value="Immunoglobulins"/>
    <property type="match status" value="2"/>
</dbReference>
<protein>
    <recommendedName>
        <fullName evidence="4">HYR domain-containing protein</fullName>
    </recommendedName>
</protein>
<dbReference type="Proteomes" id="UP000176603">
    <property type="component" value="Unassembled WGS sequence"/>
</dbReference>
<dbReference type="InterPro" id="IPR013783">
    <property type="entry name" value="Ig-like_fold"/>
</dbReference>
<sequence>MTNNGNITASGEYPGAGCSHNGSAGGSIWIIATTVQGTGVFNANGGPGHSCGSGIMSGGGGGRIAIEWSVAGTGFPVLNAHGGSRTFGGQAGGAGTIYLKGPGSTFGSLTIDNDTLGETGAQTLLVAPLSQTYDNLSVKNYALFDITAGYTLTVNPGGSISGNSSAWINLVGPSSVLNAPSVTSAISGVSVSCTGQLGVVKNLTYSGGTFDDNDCNFSAGLDNLTIGSGGTFRRGASTTRVVTGNITVQSGGNITHKANLTSKLYTADFQATNITVNAGGAIHGNGLGYRYNNGPGMGTTGGAGGSYGGYGGNNTVNGPYGSITQPSDLGSSGYTSVGVSGGFGGGMVKLVASGTLTVNGTVAADGVGTDGGAGCSRNGGSGGSVWVDAATLAGTGTVSAIGGDGYTCGAGDLSGGSGGRIAIYYGVSTATLTRTVYGGSQTNYYPMWQGGSGTIFEKGASQSFGNLTVDRGARTLDAPTPLVAPTTQTYDSIASKNGGVLDIPSGYAVTLNTGGTIGGGGASRGSVRVSSGATLALPGPSFTMNDGHVVVYGTLANVQNLTVQNGNLDYVSGAFPDLVNVTLGSGGNWRFATTANLNLPGTLTIQSGGTLTHYNNTNTQAYTVNLTAANVNVQSGGLIDLNARGYTQQNGPGAGVNLGFPFAVDGSGAGHGGVGAPAGSSPGGGTYDSASSPSQLGSGGGNGYGLYSGGTGGGATKLTVSGTLTVNGTIRADAGPGGPYYYVYSGGSGGSLWIDTATITGNGMISAKGGDSGFGGGCGGGGRIAIYYSTNSFTGATPSVAQGTGPGCGAGSLNFVPSGDVIPPTVSAVTPITAEVGVSTAFSATYTDAVGVTSCTFYADGVSQGAMTLAGPPTSGTASKNYTYTSTGPHTAQVKCSDAATNEGTGALTTITVSDTVAPDTSIISNPTDPTSLTTATFTFTATEPGSTFECKLDAGAFVPGCMSGVSYSGLADGSHTFQVRATDPASNVDPTPASFTWTVDTIAPVVVITAPTNGTLTAVSPITVDWTVDGVPQVTLTSEALVEGLNTITRSATDAAGNTGSASVTVTLDTIAPVVVITNPADGTLTNQTSIAVTWTVDGVPQITDLTATLANEGANTVTRSAMDAAGNTGTASITVNRDTIAPDTTIASSPANPTTLTSATFTFTATEPGSTFECKLDAGAFVSCVSGQTYSGLSLGSHTFQVRAIDQVGNVDATPASYTWTITGSTICSSIAVNGGTVSTCITNPDGSATVTMVGSRGRTYTVTLPAGTTPKAPNATIIITIQDRASRPAILIQATLPAGQTKTALVPRPSGRAGRTVCINDTANAQLLVNPRRCPDAPGQKLINLPGNSGTISTTLNDAVVRTIVYTRTTVTVSGLLHSLVEFTGHKVKFNRHQVGTGSHPQTTKEKVNGAIVKIFDRTSGSCGASIGFQSNKYEQIFTTCAPALSDTTDEEGDLWLDDLDDGSWFAISKDPVTQKYAGAAFRDFDPDLDYEPLQLIVSANGKVSSGKTTTMKGSLLDIVEPESIEWDSTQELYPFVLDAVDGDWDITVTVTPPEGFTADHSSLSDAVENSVEALQFTLTDVGSCWECGTDVSFTIKHKGKTIKRTSKIRTPMTEAFAIKKGLKVKDLEAKGVVITKKGEGKKASLAPLRAATLIPATVSARTTIGPRMKTRSLRLSEAIGSLVRSRYTRALS</sequence>
<reference evidence="2 3" key="1">
    <citation type="journal article" date="2016" name="Nat. Commun.">
        <title>Thousands of microbial genomes shed light on interconnected biogeochemical processes in an aquifer system.</title>
        <authorList>
            <person name="Anantharaman K."/>
            <person name="Brown C.T."/>
            <person name="Hug L.A."/>
            <person name="Sharon I."/>
            <person name="Castelle C.J."/>
            <person name="Probst A.J."/>
            <person name="Thomas B.C."/>
            <person name="Singh A."/>
            <person name="Wilkins M.J."/>
            <person name="Karaoz U."/>
            <person name="Brodie E.L."/>
            <person name="Williams K.H."/>
            <person name="Hubbard S.S."/>
            <person name="Banfield J.F."/>
        </authorList>
    </citation>
    <scope>NUCLEOTIDE SEQUENCE [LARGE SCALE GENOMIC DNA]</scope>
</reference>
<feature type="compositionally biased region" description="Gly residues" evidence="1">
    <location>
        <begin position="673"/>
        <end position="686"/>
    </location>
</feature>
<comment type="caution">
    <text evidence="2">The sequence shown here is derived from an EMBL/GenBank/DDBJ whole genome shotgun (WGS) entry which is preliminary data.</text>
</comment>
<organism evidence="2 3">
    <name type="scientific">Candidatus Uhrbacteria bacterium RIFCSPHIGHO2_12_FULL_60_25</name>
    <dbReference type="NCBI Taxonomy" id="1802399"/>
    <lineage>
        <taxon>Bacteria</taxon>
        <taxon>Candidatus Uhriibacteriota</taxon>
    </lineage>
</organism>
<feature type="region of interest" description="Disordered" evidence="1">
    <location>
        <begin position="673"/>
        <end position="695"/>
    </location>
</feature>
<dbReference type="STRING" id="1802399.A3E39_00805"/>
<evidence type="ECO:0008006" key="4">
    <source>
        <dbReference type="Google" id="ProtNLM"/>
    </source>
</evidence>
<dbReference type="PANTHER" id="PTHR31513">
    <property type="entry name" value="EPHRIN TYPE-B RECEPTOR"/>
    <property type="match status" value="1"/>
</dbReference>